<protein>
    <recommendedName>
        <fullName evidence="3">FeoB-associated Cys-rich membrane protein</fullName>
    </recommendedName>
</protein>
<evidence type="ECO:0000313" key="1">
    <source>
        <dbReference type="EMBL" id="AEA43518.1"/>
    </source>
</evidence>
<dbReference type="RefSeq" id="WP_013686289.1">
    <property type="nucleotide sequence ID" value="NC_015321.1"/>
</dbReference>
<reference evidence="2" key="2">
    <citation type="submission" date="2011-02" db="EMBL/GenBank/DDBJ databases">
        <title>The complete genome of Fluviicola taffensis DSM 16823.</title>
        <authorList>
            <consortium name="US DOE Joint Genome Institute (JGI-PGF)"/>
            <person name="Lucas S."/>
            <person name="Copeland A."/>
            <person name="Lapidus A."/>
            <person name="Bruce D."/>
            <person name="Goodwin L."/>
            <person name="Pitluck S."/>
            <person name="Kyrpides N."/>
            <person name="Mavromatis K."/>
            <person name="Ivanova N."/>
            <person name="Mikhailova N."/>
            <person name="Pagani I."/>
            <person name="Chertkov O."/>
            <person name="Detter J.C."/>
            <person name="Han C."/>
            <person name="Tapia R."/>
            <person name="Land M."/>
            <person name="Hauser L."/>
            <person name="Markowitz V."/>
            <person name="Cheng J.-F."/>
            <person name="Hugenholtz P."/>
            <person name="Woyke T."/>
            <person name="Wu D."/>
            <person name="Tindall B."/>
            <person name="Pomrenke H.G."/>
            <person name="Brambilla E."/>
            <person name="Klenk H.-P."/>
            <person name="Eisen J.A."/>
        </authorList>
    </citation>
    <scope>NUCLEOTIDE SEQUENCE [LARGE SCALE GENOMIC DNA]</scope>
    <source>
        <strain evidence="2">DSM 16823 / RW262 / RW262</strain>
    </source>
</reference>
<reference evidence="1 2" key="1">
    <citation type="journal article" date="2011" name="Stand. Genomic Sci.">
        <title>Complete genome sequence of the gliding freshwater bacterium Fluviicola taffensis type strain (RW262).</title>
        <authorList>
            <person name="Woyke T."/>
            <person name="Chertkov O."/>
            <person name="Lapidus A."/>
            <person name="Nolan M."/>
            <person name="Lucas S."/>
            <person name="Del Rio T.G."/>
            <person name="Tice H."/>
            <person name="Cheng J.F."/>
            <person name="Tapia R."/>
            <person name="Han C."/>
            <person name="Goodwin L."/>
            <person name="Pitluck S."/>
            <person name="Liolios K."/>
            <person name="Pagani I."/>
            <person name="Ivanova N."/>
            <person name="Huntemann M."/>
            <person name="Mavromatis K."/>
            <person name="Mikhailova N."/>
            <person name="Pati A."/>
            <person name="Chen A."/>
            <person name="Palaniappan K."/>
            <person name="Land M."/>
            <person name="Hauser L."/>
            <person name="Brambilla E.M."/>
            <person name="Rohde M."/>
            <person name="Mwirichia R."/>
            <person name="Sikorski J."/>
            <person name="Tindall B.J."/>
            <person name="Goker M."/>
            <person name="Bristow J."/>
            <person name="Eisen J.A."/>
            <person name="Markowitz V."/>
            <person name="Hugenholtz P."/>
            <person name="Klenk H.P."/>
            <person name="Kyrpides N.C."/>
        </authorList>
    </citation>
    <scope>NUCLEOTIDE SEQUENCE [LARGE SCALE GENOMIC DNA]</scope>
    <source>
        <strain evidence="2">DSM 16823 / RW262 / RW262</strain>
    </source>
</reference>
<evidence type="ECO:0000313" key="2">
    <source>
        <dbReference type="Proteomes" id="UP000007463"/>
    </source>
</evidence>
<keyword evidence="2" id="KW-1185">Reference proteome</keyword>
<gene>
    <name evidence="1" type="ordered locus">Fluta_1525</name>
</gene>
<organism evidence="1 2">
    <name type="scientific">Fluviicola taffensis (strain DSM 16823 / NCIMB 13979 / RW262)</name>
    <dbReference type="NCBI Taxonomy" id="755732"/>
    <lineage>
        <taxon>Bacteria</taxon>
        <taxon>Pseudomonadati</taxon>
        <taxon>Bacteroidota</taxon>
        <taxon>Flavobacteriia</taxon>
        <taxon>Flavobacteriales</taxon>
        <taxon>Crocinitomicaceae</taxon>
        <taxon>Fluviicola</taxon>
    </lineage>
</organism>
<dbReference type="STRING" id="755732.Fluta_1525"/>
<dbReference type="KEGG" id="fte:Fluta_1525"/>
<dbReference type="EMBL" id="CP002542">
    <property type="protein sequence ID" value="AEA43518.1"/>
    <property type="molecule type" value="Genomic_DNA"/>
</dbReference>
<sequence>MQIALVITAVLAASFYLIRRFYLSSKRKKQAGCEKCGMKD</sequence>
<dbReference type="Proteomes" id="UP000007463">
    <property type="component" value="Chromosome"/>
</dbReference>
<dbReference type="HOGENOM" id="CLU_3290035_0_0_10"/>
<proteinExistence type="predicted"/>
<name>F2IF44_FLUTR</name>
<dbReference type="AlphaFoldDB" id="F2IF44"/>
<evidence type="ECO:0008006" key="3">
    <source>
        <dbReference type="Google" id="ProtNLM"/>
    </source>
</evidence>
<accession>F2IF44</accession>